<name>A0ABD6EVB3_9BILA</name>
<dbReference type="Proteomes" id="UP001608902">
    <property type="component" value="Unassembled WGS sequence"/>
</dbReference>
<evidence type="ECO:0008006" key="4">
    <source>
        <dbReference type="Google" id="ProtNLM"/>
    </source>
</evidence>
<sequence>MVSLLSIFAVWLTLFSICFTFLPMFQVLDWRKRNSAEGFSSINLVLPCLIKKELRAAVQFAGITCPTYANCPLS</sequence>
<evidence type="ECO:0000313" key="2">
    <source>
        <dbReference type="EMBL" id="MFH4980512.1"/>
    </source>
</evidence>
<keyword evidence="1" id="KW-0472">Membrane</keyword>
<feature type="transmembrane region" description="Helical" evidence="1">
    <location>
        <begin position="6"/>
        <end position="25"/>
    </location>
</feature>
<organism evidence="2 3">
    <name type="scientific">Gnathostoma spinigerum</name>
    <dbReference type="NCBI Taxonomy" id="75299"/>
    <lineage>
        <taxon>Eukaryota</taxon>
        <taxon>Metazoa</taxon>
        <taxon>Ecdysozoa</taxon>
        <taxon>Nematoda</taxon>
        <taxon>Chromadorea</taxon>
        <taxon>Rhabditida</taxon>
        <taxon>Spirurina</taxon>
        <taxon>Gnathostomatomorpha</taxon>
        <taxon>Gnathostomatoidea</taxon>
        <taxon>Gnathostomatidae</taxon>
        <taxon>Gnathostoma</taxon>
    </lineage>
</organism>
<keyword evidence="1" id="KW-0812">Transmembrane</keyword>
<keyword evidence="3" id="KW-1185">Reference proteome</keyword>
<evidence type="ECO:0000313" key="3">
    <source>
        <dbReference type="Proteomes" id="UP001608902"/>
    </source>
</evidence>
<keyword evidence="1" id="KW-1133">Transmembrane helix</keyword>
<dbReference type="AlphaFoldDB" id="A0ABD6EVB3"/>
<comment type="caution">
    <text evidence="2">The sequence shown here is derived from an EMBL/GenBank/DDBJ whole genome shotgun (WGS) entry which is preliminary data.</text>
</comment>
<evidence type="ECO:0000256" key="1">
    <source>
        <dbReference type="SAM" id="Phobius"/>
    </source>
</evidence>
<accession>A0ABD6EVB3</accession>
<reference evidence="2 3" key="1">
    <citation type="submission" date="2024-08" db="EMBL/GenBank/DDBJ databases">
        <title>Gnathostoma spinigerum genome.</title>
        <authorList>
            <person name="Gonzalez-Bertolin B."/>
            <person name="Monzon S."/>
            <person name="Zaballos A."/>
            <person name="Jimenez P."/>
            <person name="Dekumyoy P."/>
            <person name="Varona S."/>
            <person name="Cuesta I."/>
            <person name="Sumanam S."/>
            <person name="Adisakwattana P."/>
            <person name="Gasser R.B."/>
            <person name="Hernandez-Gonzalez A."/>
            <person name="Young N.D."/>
            <person name="Perteguer M.J."/>
        </authorList>
    </citation>
    <scope>NUCLEOTIDE SEQUENCE [LARGE SCALE GENOMIC DNA]</scope>
    <source>
        <strain evidence="2">AL3</strain>
        <tissue evidence="2">Liver</tissue>
    </source>
</reference>
<protein>
    <recommendedName>
        <fullName evidence="4">ATP synthase F0 subunit 8</fullName>
    </recommendedName>
</protein>
<gene>
    <name evidence="2" type="ORF">AB6A40_007221</name>
</gene>
<proteinExistence type="predicted"/>
<dbReference type="EMBL" id="JBGFUD010005662">
    <property type="protein sequence ID" value="MFH4980512.1"/>
    <property type="molecule type" value="Genomic_DNA"/>
</dbReference>